<organism evidence="1 2">
    <name type="scientific">Pistacia atlantica</name>
    <dbReference type="NCBI Taxonomy" id="434234"/>
    <lineage>
        <taxon>Eukaryota</taxon>
        <taxon>Viridiplantae</taxon>
        <taxon>Streptophyta</taxon>
        <taxon>Embryophyta</taxon>
        <taxon>Tracheophyta</taxon>
        <taxon>Spermatophyta</taxon>
        <taxon>Magnoliopsida</taxon>
        <taxon>eudicotyledons</taxon>
        <taxon>Gunneridae</taxon>
        <taxon>Pentapetalae</taxon>
        <taxon>rosids</taxon>
        <taxon>malvids</taxon>
        <taxon>Sapindales</taxon>
        <taxon>Anacardiaceae</taxon>
        <taxon>Pistacia</taxon>
    </lineage>
</organism>
<dbReference type="Proteomes" id="UP001164250">
    <property type="component" value="Chromosome 2"/>
</dbReference>
<evidence type="ECO:0000313" key="1">
    <source>
        <dbReference type="EMBL" id="KAJ0105978.1"/>
    </source>
</evidence>
<evidence type="ECO:0000313" key="2">
    <source>
        <dbReference type="Proteomes" id="UP001164250"/>
    </source>
</evidence>
<reference evidence="2" key="1">
    <citation type="journal article" date="2023" name="G3 (Bethesda)">
        <title>Genome assembly and association tests identify interacting loci associated with vigor, precocity, and sex in interspecific pistachio rootstocks.</title>
        <authorList>
            <person name="Palmer W."/>
            <person name="Jacygrad E."/>
            <person name="Sagayaradj S."/>
            <person name="Cavanaugh K."/>
            <person name="Han R."/>
            <person name="Bertier L."/>
            <person name="Beede B."/>
            <person name="Kafkas S."/>
            <person name="Golino D."/>
            <person name="Preece J."/>
            <person name="Michelmore R."/>
        </authorList>
    </citation>
    <scope>NUCLEOTIDE SEQUENCE [LARGE SCALE GENOMIC DNA]</scope>
</reference>
<proteinExistence type="predicted"/>
<comment type="caution">
    <text evidence="1">The sequence shown here is derived from an EMBL/GenBank/DDBJ whole genome shotgun (WGS) entry which is preliminary data.</text>
</comment>
<accession>A0ACC1C1S6</accession>
<name>A0ACC1C1S6_9ROSI</name>
<dbReference type="EMBL" id="CM047898">
    <property type="protein sequence ID" value="KAJ0105978.1"/>
    <property type="molecule type" value="Genomic_DNA"/>
</dbReference>
<sequence length="38" mass="4468">MQVEESVMVVVTWKRVIVSVVIFEEEMWKRVVVAGFDI</sequence>
<protein>
    <submittedName>
        <fullName evidence="1">Uncharacterized protein</fullName>
    </submittedName>
</protein>
<keyword evidence="2" id="KW-1185">Reference proteome</keyword>
<gene>
    <name evidence="1" type="ORF">Patl1_17579</name>
</gene>